<dbReference type="AlphaFoldDB" id="A0A1S1HTI4"/>
<evidence type="ECO:0000313" key="1">
    <source>
        <dbReference type="EMBL" id="OHT25368.1"/>
    </source>
</evidence>
<gene>
    <name evidence="1" type="ORF">A3Q29_13740</name>
</gene>
<accession>A0A1S1HTI4</accession>
<proteinExistence type="predicted"/>
<dbReference type="Proteomes" id="UP000179588">
    <property type="component" value="Unassembled WGS sequence"/>
</dbReference>
<comment type="caution">
    <text evidence="1">The sequence shown here is derived from an EMBL/GenBank/DDBJ whole genome shotgun (WGS) entry which is preliminary data.</text>
</comment>
<keyword evidence="2" id="KW-1185">Reference proteome</keyword>
<organism evidence="1 2">
    <name type="scientific">Providencia stuartii</name>
    <dbReference type="NCBI Taxonomy" id="588"/>
    <lineage>
        <taxon>Bacteria</taxon>
        <taxon>Pseudomonadati</taxon>
        <taxon>Pseudomonadota</taxon>
        <taxon>Gammaproteobacteria</taxon>
        <taxon>Enterobacterales</taxon>
        <taxon>Morganellaceae</taxon>
        <taxon>Providencia</taxon>
    </lineage>
</organism>
<evidence type="ECO:0000313" key="2">
    <source>
        <dbReference type="Proteomes" id="UP000179588"/>
    </source>
</evidence>
<sequence>MSTNFNPTRNNLTNQINGTINGDNVLSTKKQAISFSRFITKVTNILRSVNPFKSKCFTYTNPIYEIETGSSNTEEVTKSAHLAEQIVKLKEALIQCRVNQKQMAQTPLTKDDIHSTLKSLQPFIADIMAADSSEVKKLDELKESWIKTGQSPLIDESILLQETEGLLKFHPSSLEAQPLVLQELMPILCQILEQQNVHEVTIEELADLIAPVLHNDFPSSFGEYKEQRNTDNQYVRYLIASEYSNYRKIENLTPEQRKCYQIYMENRLQINTAPTLSLKSKEILHKINSLIALLTSDPRLIMTDGILRKPSTQTQKDKVQQIISAQEIDFLAFEGEEFNAHALTGAIKQLQQDFFKANKHARDEILNESKKYKKNKQMKSLHEQNIMLRLCIPFYKTIQTHFKDNNMSTEAIILSQLGTYLPDPLPSHFPNSIEDDMLNLKRFITNHINHNESNA</sequence>
<name>A0A1S1HTI4_PROST</name>
<reference evidence="1 2" key="1">
    <citation type="submission" date="2016-03" db="EMBL/GenBank/DDBJ databases">
        <title>Genome sequence of Providencia stuartii strain, isolated from the salivary glands of larval Lucilia sericata.</title>
        <authorList>
            <person name="Yuan Y."/>
            <person name="Zhang Y."/>
            <person name="Fu S."/>
            <person name="Crippen T.L."/>
            <person name="Visi D."/>
            <person name="Benbow M.E."/>
            <person name="Allen M."/>
            <person name="Tomberlin J.K."/>
            <person name="Sze S.-H."/>
            <person name="Tarone A.M."/>
        </authorList>
    </citation>
    <scope>NUCLEOTIDE SEQUENCE [LARGE SCALE GENOMIC DNA]</scope>
    <source>
        <strain evidence="1 2">Crippen</strain>
    </source>
</reference>
<dbReference type="EMBL" id="LVIE01000035">
    <property type="protein sequence ID" value="OHT25368.1"/>
    <property type="molecule type" value="Genomic_DNA"/>
</dbReference>
<dbReference type="RefSeq" id="WP_070925449.1">
    <property type="nucleotide sequence ID" value="NZ_VAUE01000014.1"/>
</dbReference>
<protein>
    <submittedName>
        <fullName evidence="1">Uncharacterized protein</fullName>
    </submittedName>
</protein>